<sequence>MTRNASGSIFGWEFQICMSIILSLQYIEKLSKIEIEGMDQDVELYMSDSSKILCQSKGYSGQDVTSGITGWKEKLESAMDSLFQNYVEKEV</sequence>
<evidence type="ECO:0000313" key="2">
    <source>
        <dbReference type="Proteomes" id="UP000789719"/>
    </source>
</evidence>
<organism evidence="1 2">
    <name type="scientific">Periweissella ghanensis</name>
    <dbReference type="NCBI Taxonomy" id="467997"/>
    <lineage>
        <taxon>Bacteria</taxon>
        <taxon>Bacillati</taxon>
        <taxon>Bacillota</taxon>
        <taxon>Bacilli</taxon>
        <taxon>Lactobacillales</taxon>
        <taxon>Lactobacillaceae</taxon>
        <taxon>Periweissella</taxon>
    </lineage>
</organism>
<protein>
    <submittedName>
        <fullName evidence="1">Uncharacterized protein</fullName>
    </submittedName>
</protein>
<name>A0ABM8ZAY3_9LACO</name>
<dbReference type="Proteomes" id="UP000789719">
    <property type="component" value="Unassembled WGS sequence"/>
</dbReference>
<dbReference type="EMBL" id="CAKKNT010000003">
    <property type="protein sequence ID" value="CAH0418044.1"/>
    <property type="molecule type" value="Genomic_DNA"/>
</dbReference>
<proteinExistence type="predicted"/>
<accession>A0ABM8ZAY3</accession>
<reference evidence="1 2" key="1">
    <citation type="submission" date="2021-11" db="EMBL/GenBank/DDBJ databases">
        <authorList>
            <person name="Depoorter E."/>
        </authorList>
    </citation>
    <scope>NUCLEOTIDE SEQUENCE [LARGE SCALE GENOMIC DNA]</scope>
    <source>
        <strain evidence="1 2">LMG 24286</strain>
    </source>
</reference>
<evidence type="ECO:0000313" key="1">
    <source>
        <dbReference type="EMBL" id="CAH0418044.1"/>
    </source>
</evidence>
<comment type="caution">
    <text evidence="1">The sequence shown here is derived from an EMBL/GenBank/DDBJ whole genome shotgun (WGS) entry which is preliminary data.</text>
</comment>
<dbReference type="RefSeq" id="WP_230098149.1">
    <property type="nucleotide sequence ID" value="NZ_CAKKNT010000003.1"/>
</dbReference>
<keyword evidence="2" id="KW-1185">Reference proteome</keyword>
<gene>
    <name evidence="1" type="ORF">WGH24286_00460</name>
</gene>